<dbReference type="EMBL" id="MH281628">
    <property type="protein sequence ID" value="AYR06007.1"/>
    <property type="molecule type" value="Genomic_DNA"/>
</dbReference>
<feature type="transmembrane region" description="Helical" evidence="5">
    <location>
        <begin position="259"/>
        <end position="281"/>
    </location>
</feature>
<accession>A0A3G3MGQ4</accession>
<dbReference type="InterPro" id="IPR000412">
    <property type="entry name" value="ABC_2_transport"/>
</dbReference>
<dbReference type="AlphaFoldDB" id="A0A3G3MGQ4"/>
<dbReference type="GeneID" id="38463573"/>
<feature type="transmembrane region" description="Helical" evidence="5">
    <location>
        <begin position="45"/>
        <end position="65"/>
    </location>
</feature>
<dbReference type="GO" id="GO:0043190">
    <property type="term" value="C:ATP-binding cassette (ABC) transporter complex"/>
    <property type="evidence" value="ECO:0007669"/>
    <property type="project" value="InterPro"/>
</dbReference>
<name>A0A3G3MGQ4_9FLOR</name>
<evidence type="ECO:0000256" key="5">
    <source>
        <dbReference type="SAM" id="Phobius"/>
    </source>
</evidence>
<protein>
    <submittedName>
        <fullName evidence="7">ABC-2 type transporter</fullName>
    </submittedName>
</protein>
<keyword evidence="4 5" id="KW-0472">Membrane</keyword>
<evidence type="ECO:0000313" key="7">
    <source>
        <dbReference type="EMBL" id="AYR06007.1"/>
    </source>
</evidence>
<dbReference type="PROSITE" id="PS51012">
    <property type="entry name" value="ABC_TM2"/>
    <property type="match status" value="1"/>
</dbReference>
<dbReference type="GO" id="GO:0140359">
    <property type="term" value="F:ABC-type transporter activity"/>
    <property type="evidence" value="ECO:0007669"/>
    <property type="project" value="InterPro"/>
</dbReference>
<organism evidence="7">
    <name type="scientific">Neogoniolithon spectabile</name>
    <dbReference type="NCBI Taxonomy" id="231755"/>
    <lineage>
        <taxon>Eukaryota</taxon>
        <taxon>Rhodophyta</taxon>
        <taxon>Florideophyceae</taxon>
        <taxon>Corallinophycidae</taxon>
        <taxon>Corallinales</taxon>
        <taxon>Spongitidaceae</taxon>
        <taxon>Neogoniolithoideae</taxon>
        <taxon>Neogoniolithon</taxon>
    </lineage>
</organism>
<feature type="transmembrane region" description="Helical" evidence="5">
    <location>
        <begin position="126"/>
        <end position="148"/>
    </location>
</feature>
<keyword evidence="2 5" id="KW-0812">Transmembrane</keyword>
<dbReference type="InterPro" id="IPR047817">
    <property type="entry name" value="ABC2_TM_bact-type"/>
</dbReference>
<dbReference type="InterPro" id="IPR013525">
    <property type="entry name" value="ABC2_TM"/>
</dbReference>
<dbReference type="PRINTS" id="PR00164">
    <property type="entry name" value="ABC2TRNSPORT"/>
</dbReference>
<feature type="transmembrane region" description="Helical" evidence="5">
    <location>
        <begin position="160"/>
        <end position="183"/>
    </location>
</feature>
<reference evidence="7" key="1">
    <citation type="journal article" date="2018" name="Genome Biol. Evol.">
        <title>Mitochondrial and Plastid Genomes from Coralline Red Algae Provide Insights into the Incongruent Evolutionary Histories of Organelles.</title>
        <authorList>
            <person name="Lee J."/>
            <person name="Song H.J."/>
            <person name="In Park S."/>
            <person name="Lee Y.M."/>
            <person name="Jeong S.Y."/>
            <person name="Oh Cho T."/>
            <person name="Kim J.H."/>
            <person name="Choi H.G."/>
            <person name="Choi C.G."/>
            <person name="Nelson W.A."/>
            <person name="Fredericq S."/>
            <person name="Bhattacharya D."/>
            <person name="Su Yoon H."/>
        </authorList>
    </citation>
    <scope>NUCLEOTIDE SEQUENCE</scope>
</reference>
<feature type="transmembrane region" description="Helical" evidence="5">
    <location>
        <begin position="85"/>
        <end position="105"/>
    </location>
</feature>
<comment type="subcellular location">
    <subcellularLocation>
        <location evidence="1">Membrane</location>
        <topology evidence="1">Multi-pass membrane protein</topology>
    </subcellularLocation>
</comment>
<gene>
    <name evidence="7" type="primary">ycf38</name>
</gene>
<evidence type="ECO:0000259" key="6">
    <source>
        <dbReference type="PROSITE" id="PS51012"/>
    </source>
</evidence>
<keyword evidence="7" id="KW-0934">Plastid</keyword>
<evidence type="ECO:0000256" key="4">
    <source>
        <dbReference type="ARBA" id="ARBA00023136"/>
    </source>
</evidence>
<dbReference type="PANTHER" id="PTHR43077">
    <property type="entry name" value="TRANSPORT PERMEASE YVFS-RELATED"/>
    <property type="match status" value="1"/>
</dbReference>
<geneLocation type="plastid" evidence="7"/>
<dbReference type="InterPro" id="IPR051328">
    <property type="entry name" value="T7SS_ABC-Transporter"/>
</dbReference>
<proteinExistence type="predicted"/>
<dbReference type="PANTHER" id="PTHR43077:SF10">
    <property type="entry name" value="TRANSPORT PERMEASE PROTEIN"/>
    <property type="match status" value="1"/>
</dbReference>
<feature type="domain" description="ABC transmembrane type-2" evidence="6">
    <location>
        <begin position="45"/>
        <end position="278"/>
    </location>
</feature>
<sequence>MNYSHLSKLKPSHKIHLHRKVYFPWNKEIKYLWFRLLIQNLRRPSSLITSLIQPLLWLILFGSLFKNMPIGLFYGNHRYEDFLSYGIIMFSSFTGSLNAGLTLIFDREFGFLNRLLTAPIYYKESILMSYTLFVICFTMIQTFTIMLFHTNIFCYSIKTIFTFLIIILVTILAMSNISVIIAFKLPGHIEFLAFSLIMNLPILFSSTTLAPLSFMPHWLQVLSSLNPLTYGIESIRFIFSKTNWNYTENIQNLWPCLSLLEIILAFLVISAISCISITQIITNHLD</sequence>
<evidence type="ECO:0000256" key="3">
    <source>
        <dbReference type="ARBA" id="ARBA00022989"/>
    </source>
</evidence>
<keyword evidence="3 5" id="KW-1133">Transmembrane helix</keyword>
<dbReference type="PIRSF" id="PIRSF006648">
    <property type="entry name" value="DrrB"/>
    <property type="match status" value="1"/>
</dbReference>
<evidence type="ECO:0000256" key="1">
    <source>
        <dbReference type="ARBA" id="ARBA00004141"/>
    </source>
</evidence>
<feature type="transmembrane region" description="Helical" evidence="5">
    <location>
        <begin position="190"/>
        <end position="212"/>
    </location>
</feature>
<evidence type="ECO:0000256" key="2">
    <source>
        <dbReference type="ARBA" id="ARBA00022692"/>
    </source>
</evidence>
<dbReference type="Pfam" id="PF01061">
    <property type="entry name" value="ABC2_membrane"/>
    <property type="match status" value="1"/>
</dbReference>
<dbReference type="RefSeq" id="YP_009541798.1">
    <property type="nucleotide sequence ID" value="NC_039978.1"/>
</dbReference>